<dbReference type="InterPro" id="IPR056102">
    <property type="entry name" value="DUF7685"/>
</dbReference>
<sequence length="194" mass="21783">MQQITCDACGQPTQAYDVVNYGSIETGYRKLCGGCFNADVAERAGLDDFKHVRFEPIEMSDASGRAHEFHFRARLFGSGVALDAFELRDGHPAGYQFQGIGEPEGDLLVLLGRLIEKMRRSLAVQHLEDSDLGLQVSDRQVVRGKIECDLDDEDRMPLVVIDGREVSWAELGRMVMTFEGSQFKLEFRDMSDEL</sequence>
<evidence type="ECO:0000259" key="2">
    <source>
        <dbReference type="Pfam" id="PF24735"/>
    </source>
</evidence>
<reference evidence="4 5" key="1">
    <citation type="submission" date="2020-05" db="EMBL/GenBank/DDBJ databases">
        <title>Aquincola sp. isolate from soil.</title>
        <authorList>
            <person name="Han J."/>
            <person name="Kim D.-U."/>
        </authorList>
    </citation>
    <scope>NUCLEOTIDE SEQUENCE [LARGE SCALE GENOMIC DNA]</scope>
    <source>
        <strain evidence="4 5">S2</strain>
    </source>
</reference>
<evidence type="ECO:0000313" key="5">
    <source>
        <dbReference type="Proteomes" id="UP000737171"/>
    </source>
</evidence>
<gene>
    <name evidence="4" type="ORF">HLB44_35190</name>
</gene>
<dbReference type="Proteomes" id="UP000737171">
    <property type="component" value="Unassembled WGS sequence"/>
</dbReference>
<dbReference type="InterPro" id="IPR056103">
    <property type="entry name" value="DUF7686"/>
</dbReference>
<organism evidence="4 5">
    <name type="scientific">Pseudaquabacterium terrae</name>
    <dbReference type="NCBI Taxonomy" id="2732868"/>
    <lineage>
        <taxon>Bacteria</taxon>
        <taxon>Pseudomonadati</taxon>
        <taxon>Pseudomonadota</taxon>
        <taxon>Betaproteobacteria</taxon>
        <taxon>Burkholderiales</taxon>
        <taxon>Sphaerotilaceae</taxon>
        <taxon>Pseudaquabacterium</taxon>
    </lineage>
</organism>
<protein>
    <submittedName>
        <fullName evidence="4">Uncharacterized protein</fullName>
    </submittedName>
</protein>
<proteinExistence type="predicted"/>
<keyword evidence="5" id="KW-1185">Reference proteome</keyword>
<dbReference type="EMBL" id="JABRWJ010000020">
    <property type="protein sequence ID" value="NRF72243.1"/>
    <property type="molecule type" value="Genomic_DNA"/>
</dbReference>
<comment type="caution">
    <text evidence="4">The sequence shown here is derived from an EMBL/GenBank/DDBJ whole genome shotgun (WGS) entry which is preliminary data.</text>
</comment>
<accession>A0ABX2EUB7</accession>
<feature type="domain" description="DUF7685" evidence="1">
    <location>
        <begin position="5"/>
        <end position="47"/>
    </location>
</feature>
<evidence type="ECO:0000259" key="3">
    <source>
        <dbReference type="Pfam" id="PF24828"/>
    </source>
</evidence>
<dbReference type="Pfam" id="PF24735">
    <property type="entry name" value="DUF7686"/>
    <property type="match status" value="1"/>
</dbReference>
<dbReference type="RefSeq" id="WP_173135108.1">
    <property type="nucleotide sequence ID" value="NZ_JABRWJ010000020.1"/>
</dbReference>
<dbReference type="Pfam" id="PF24734">
    <property type="entry name" value="DUF7685"/>
    <property type="match status" value="1"/>
</dbReference>
<dbReference type="Pfam" id="PF24828">
    <property type="entry name" value="DUF7713"/>
    <property type="match status" value="1"/>
</dbReference>
<evidence type="ECO:0000313" key="4">
    <source>
        <dbReference type="EMBL" id="NRF72243.1"/>
    </source>
</evidence>
<feature type="domain" description="DUF7686" evidence="2">
    <location>
        <begin position="51"/>
        <end position="123"/>
    </location>
</feature>
<evidence type="ECO:0000259" key="1">
    <source>
        <dbReference type="Pfam" id="PF24734"/>
    </source>
</evidence>
<feature type="domain" description="DUF7713" evidence="3">
    <location>
        <begin position="126"/>
        <end position="192"/>
    </location>
</feature>
<name>A0ABX2EUB7_9BURK</name>
<dbReference type="InterPro" id="IPR056130">
    <property type="entry name" value="DUF7713"/>
</dbReference>